<feature type="binding site" evidence="8">
    <location>
        <position position="185"/>
    </location>
    <ligand>
        <name>ATP</name>
        <dbReference type="ChEBI" id="CHEBI:30616"/>
    </ligand>
</feature>
<dbReference type="EC" id="2.7.7.-" evidence="8"/>
<dbReference type="GO" id="GO:0030145">
    <property type="term" value="F:manganese ion binding"/>
    <property type="evidence" value="ECO:0007669"/>
    <property type="project" value="UniProtKB-UniRule"/>
</dbReference>
<keyword evidence="5 8" id="KW-0547">Nucleotide-binding</keyword>
<evidence type="ECO:0000313" key="9">
    <source>
        <dbReference type="EMBL" id="CAA6804855.1"/>
    </source>
</evidence>
<feature type="binding site" evidence="8">
    <location>
        <position position="99"/>
    </location>
    <ligand>
        <name>ATP</name>
        <dbReference type="ChEBI" id="CHEBI:30616"/>
    </ligand>
</feature>
<dbReference type="InterPro" id="IPR003846">
    <property type="entry name" value="SelO"/>
</dbReference>
<evidence type="ECO:0000256" key="8">
    <source>
        <dbReference type="HAMAP-Rule" id="MF_00692"/>
    </source>
</evidence>
<feature type="binding site" evidence="8">
    <location>
        <position position="97"/>
    </location>
    <ligand>
        <name>ATP</name>
        <dbReference type="ChEBI" id="CHEBI:30616"/>
    </ligand>
</feature>
<keyword evidence="7 8" id="KW-0460">Magnesium</keyword>
<evidence type="ECO:0000256" key="3">
    <source>
        <dbReference type="ARBA" id="ARBA00022695"/>
    </source>
</evidence>
<keyword evidence="2 8" id="KW-0808">Transferase</keyword>
<comment type="catalytic activity">
    <reaction evidence="8">
        <text>L-seryl-[protein] + UTP = O-(5'-uridylyl)-L-seryl-[protein] + diphosphate</text>
        <dbReference type="Rhea" id="RHEA:64604"/>
        <dbReference type="Rhea" id="RHEA-COMP:9863"/>
        <dbReference type="Rhea" id="RHEA-COMP:16635"/>
        <dbReference type="ChEBI" id="CHEBI:29999"/>
        <dbReference type="ChEBI" id="CHEBI:33019"/>
        <dbReference type="ChEBI" id="CHEBI:46398"/>
        <dbReference type="ChEBI" id="CHEBI:156051"/>
    </reaction>
</comment>
<feature type="binding site" evidence="8">
    <location>
        <position position="115"/>
    </location>
    <ligand>
        <name>ATP</name>
        <dbReference type="ChEBI" id="CHEBI:30616"/>
    </ligand>
</feature>
<feature type="binding site" evidence="8">
    <location>
        <position position="128"/>
    </location>
    <ligand>
        <name>ATP</name>
        <dbReference type="ChEBI" id="CHEBI:30616"/>
    </ligand>
</feature>
<keyword evidence="3 8" id="KW-0548">Nucleotidyltransferase</keyword>
<dbReference type="AlphaFoldDB" id="A0A6S6SAU1"/>
<evidence type="ECO:0000256" key="1">
    <source>
        <dbReference type="ARBA" id="ARBA00009747"/>
    </source>
</evidence>
<evidence type="ECO:0000256" key="2">
    <source>
        <dbReference type="ARBA" id="ARBA00022679"/>
    </source>
</evidence>
<comment type="catalytic activity">
    <reaction evidence="8">
        <text>L-histidyl-[protein] + UTP = N(tele)-(5'-uridylyl)-L-histidyl-[protein] + diphosphate</text>
        <dbReference type="Rhea" id="RHEA:83891"/>
        <dbReference type="Rhea" id="RHEA-COMP:9745"/>
        <dbReference type="Rhea" id="RHEA-COMP:20239"/>
        <dbReference type="ChEBI" id="CHEBI:29979"/>
        <dbReference type="ChEBI" id="CHEBI:33019"/>
        <dbReference type="ChEBI" id="CHEBI:46398"/>
        <dbReference type="ChEBI" id="CHEBI:233474"/>
    </reaction>
</comment>
<feature type="binding site" evidence="8">
    <location>
        <position position="255"/>
    </location>
    <ligand>
        <name>Mg(2+)</name>
        <dbReference type="ChEBI" id="CHEBI:18420"/>
    </ligand>
</feature>
<dbReference type="GO" id="GO:0070733">
    <property type="term" value="F:AMPylase activity"/>
    <property type="evidence" value="ECO:0007669"/>
    <property type="project" value="UniProtKB-EC"/>
</dbReference>
<comment type="similarity">
    <text evidence="1 8">Belongs to the SELO family.</text>
</comment>
<sequence length="487" mass="55756">MYIKVFSLMKIDNLTFQNKYISLNEEFYELTQPTPLAEPYLISFNPKVAELIDLDKTSIDDSRFVELLNGTFTPKTSKPFSMCYAGHQFGHYAQRLGDGRAINYGSINGWNLQTKGSGETAFSRTADGRAALPSSIREYLMSEAMHHLGIPSTRALGIIGSETKLLRNGIEKGAVVMRMSPSWVRFGTFQYFTYFKEHEKLKALADYVIVESYPHLENDEDRYFKLFSEVVEATAKLIAGWQGVGFCHGVMNTDNMSIAGLTIDYGPFSMLDDFDFGFVCNSTDKAGRYAYGEQPNVSYWNLTKLAQAFEPIVDKKRMDKKLDDYGAFIYPNAYMEVMRKKLGLALELDEDMNLIKELIGTLQDAYVDHTIFFRTLSHYDGERMPIFELAMNPIPLDAWLTLYDKRLAKESRAQKERQALMLKTNPKYILKNYMLQDAITLAYGGNFKRVEELLYLAQHPFEELSEFEHFAVETPEHYKNVTLSCSS</sequence>
<feature type="active site" description="Proton acceptor" evidence="8">
    <location>
        <position position="254"/>
    </location>
</feature>
<dbReference type="EMBL" id="CACVAR010000127">
    <property type="protein sequence ID" value="CAA6804855.1"/>
    <property type="molecule type" value="Genomic_DNA"/>
</dbReference>
<feature type="binding site" evidence="8">
    <location>
        <position position="100"/>
    </location>
    <ligand>
        <name>ATP</name>
        <dbReference type="ChEBI" id="CHEBI:30616"/>
    </ligand>
</feature>
<keyword evidence="4 8" id="KW-0479">Metal-binding</keyword>
<reference evidence="9" key="1">
    <citation type="submission" date="2020-01" db="EMBL/GenBank/DDBJ databases">
        <authorList>
            <person name="Meier V. D."/>
            <person name="Meier V D."/>
        </authorList>
    </citation>
    <scope>NUCLEOTIDE SEQUENCE</scope>
    <source>
        <strain evidence="9">HLG_WM_MAG_03</strain>
    </source>
</reference>
<dbReference type="GO" id="GO:0005524">
    <property type="term" value="F:ATP binding"/>
    <property type="evidence" value="ECO:0007669"/>
    <property type="project" value="UniProtKB-UniRule"/>
</dbReference>
<dbReference type="PANTHER" id="PTHR32057">
    <property type="entry name" value="PROTEIN ADENYLYLTRANSFERASE SELO, MITOCHONDRIAL"/>
    <property type="match status" value="1"/>
</dbReference>
<feature type="binding site" evidence="8">
    <location>
        <position position="264"/>
    </location>
    <ligand>
        <name>ATP</name>
        <dbReference type="ChEBI" id="CHEBI:30616"/>
    </ligand>
</feature>
<comment type="function">
    <text evidence="8">Nucleotidyltransferase involved in the post-translational modification of proteins. It can catalyze the addition of adenosine monophosphate (AMP) or uridine monophosphate (UMP) to a protein, resulting in modifications known as AMPylation and UMPylation.</text>
</comment>
<evidence type="ECO:0000256" key="7">
    <source>
        <dbReference type="ARBA" id="ARBA00022842"/>
    </source>
</evidence>
<keyword evidence="8" id="KW-0464">Manganese</keyword>
<evidence type="ECO:0000256" key="5">
    <source>
        <dbReference type="ARBA" id="ARBA00022741"/>
    </source>
</evidence>
<evidence type="ECO:0000256" key="4">
    <source>
        <dbReference type="ARBA" id="ARBA00022723"/>
    </source>
</evidence>
<evidence type="ECO:0000256" key="6">
    <source>
        <dbReference type="ARBA" id="ARBA00022840"/>
    </source>
</evidence>
<comment type="catalytic activity">
    <reaction evidence="8">
        <text>L-seryl-[protein] + ATP = 3-O-(5'-adenylyl)-L-seryl-[protein] + diphosphate</text>
        <dbReference type="Rhea" id="RHEA:58120"/>
        <dbReference type="Rhea" id="RHEA-COMP:9863"/>
        <dbReference type="Rhea" id="RHEA-COMP:15073"/>
        <dbReference type="ChEBI" id="CHEBI:29999"/>
        <dbReference type="ChEBI" id="CHEBI:30616"/>
        <dbReference type="ChEBI" id="CHEBI:33019"/>
        <dbReference type="ChEBI" id="CHEBI:142516"/>
        <dbReference type="EC" id="2.7.7.108"/>
    </reaction>
</comment>
<name>A0A6S6SAU1_9BACT</name>
<proteinExistence type="inferred from homology"/>
<dbReference type="PANTHER" id="PTHR32057:SF14">
    <property type="entry name" value="PROTEIN ADENYLYLTRANSFERASE SELO, MITOCHONDRIAL"/>
    <property type="match status" value="1"/>
</dbReference>
<gene>
    <name evidence="8" type="primary">ydiU</name>
    <name evidence="8" type="synonym">selO</name>
    <name evidence="9" type="ORF">HELGO_WM35794</name>
</gene>
<dbReference type="GO" id="GO:0000287">
    <property type="term" value="F:magnesium ion binding"/>
    <property type="evidence" value="ECO:0007669"/>
    <property type="project" value="UniProtKB-UniRule"/>
</dbReference>
<keyword evidence="6 8" id="KW-0067">ATP-binding</keyword>
<feature type="binding site" evidence="8">
    <location>
        <position position="127"/>
    </location>
    <ligand>
        <name>ATP</name>
        <dbReference type="ChEBI" id="CHEBI:30616"/>
    </ligand>
</feature>
<dbReference type="NCBIfam" id="NF000658">
    <property type="entry name" value="PRK00029.1"/>
    <property type="match status" value="1"/>
</dbReference>
<feature type="binding site" evidence="8">
    <location>
        <position position="178"/>
    </location>
    <ligand>
        <name>ATP</name>
        <dbReference type="ChEBI" id="CHEBI:30616"/>
    </ligand>
</feature>
<comment type="cofactor">
    <cofactor evidence="8">
        <name>Mg(2+)</name>
        <dbReference type="ChEBI" id="CHEBI:18420"/>
    </cofactor>
    <cofactor evidence="8">
        <name>Mn(2+)</name>
        <dbReference type="ChEBI" id="CHEBI:29035"/>
    </cofactor>
</comment>
<dbReference type="EC" id="2.7.7.108" evidence="8"/>
<organism evidence="9">
    <name type="scientific">uncultured Sulfurovum sp</name>
    <dbReference type="NCBI Taxonomy" id="269237"/>
    <lineage>
        <taxon>Bacteria</taxon>
        <taxon>Pseudomonadati</taxon>
        <taxon>Campylobacterota</taxon>
        <taxon>Epsilonproteobacteria</taxon>
        <taxon>Campylobacterales</taxon>
        <taxon>Sulfurovaceae</taxon>
        <taxon>Sulfurovum</taxon>
        <taxon>environmental samples</taxon>
    </lineage>
</organism>
<accession>A0A6S6SAU1</accession>
<feature type="binding site" evidence="8">
    <location>
        <position position="264"/>
    </location>
    <ligand>
        <name>Mg(2+)</name>
        <dbReference type="ChEBI" id="CHEBI:18420"/>
    </ligand>
</feature>
<comment type="catalytic activity">
    <reaction evidence="8">
        <text>L-tyrosyl-[protein] + UTP = O-(5'-uridylyl)-L-tyrosyl-[protein] + diphosphate</text>
        <dbReference type="Rhea" id="RHEA:83887"/>
        <dbReference type="Rhea" id="RHEA-COMP:10136"/>
        <dbReference type="Rhea" id="RHEA-COMP:20238"/>
        <dbReference type="ChEBI" id="CHEBI:33019"/>
        <dbReference type="ChEBI" id="CHEBI:46398"/>
        <dbReference type="ChEBI" id="CHEBI:46858"/>
        <dbReference type="ChEBI" id="CHEBI:90602"/>
    </reaction>
</comment>
<protein>
    <recommendedName>
        <fullName evidence="8">Protein nucleotidyltransferase YdiU</fullName>
        <ecNumber evidence="8">2.7.7.-</ecNumber>
    </recommendedName>
    <alternativeName>
        <fullName evidence="8">Protein adenylyltransferase YdiU</fullName>
        <ecNumber evidence="8">2.7.7.108</ecNumber>
    </alternativeName>
    <alternativeName>
        <fullName evidence="8">Protein uridylyltransferase YdiU</fullName>
        <ecNumber evidence="8">2.7.7.-</ecNumber>
    </alternativeName>
</protein>
<dbReference type="Pfam" id="PF02696">
    <property type="entry name" value="SelO"/>
    <property type="match status" value="1"/>
</dbReference>
<comment type="catalytic activity">
    <reaction evidence="8">
        <text>L-tyrosyl-[protein] + ATP = O-(5'-adenylyl)-L-tyrosyl-[protein] + diphosphate</text>
        <dbReference type="Rhea" id="RHEA:54288"/>
        <dbReference type="Rhea" id="RHEA-COMP:10136"/>
        <dbReference type="Rhea" id="RHEA-COMP:13846"/>
        <dbReference type="ChEBI" id="CHEBI:30616"/>
        <dbReference type="ChEBI" id="CHEBI:33019"/>
        <dbReference type="ChEBI" id="CHEBI:46858"/>
        <dbReference type="ChEBI" id="CHEBI:83624"/>
        <dbReference type="EC" id="2.7.7.108"/>
    </reaction>
</comment>
<comment type="catalytic activity">
    <reaction evidence="8">
        <text>L-threonyl-[protein] + ATP = 3-O-(5'-adenylyl)-L-threonyl-[protein] + diphosphate</text>
        <dbReference type="Rhea" id="RHEA:54292"/>
        <dbReference type="Rhea" id="RHEA-COMP:11060"/>
        <dbReference type="Rhea" id="RHEA-COMP:13847"/>
        <dbReference type="ChEBI" id="CHEBI:30013"/>
        <dbReference type="ChEBI" id="CHEBI:30616"/>
        <dbReference type="ChEBI" id="CHEBI:33019"/>
        <dbReference type="ChEBI" id="CHEBI:138113"/>
        <dbReference type="EC" id="2.7.7.108"/>
    </reaction>
</comment>
<dbReference type="HAMAP" id="MF_00692">
    <property type="entry name" value="SelO"/>
    <property type="match status" value="1"/>
</dbReference>